<protein>
    <recommendedName>
        <fullName evidence="11">Potassium-transporting ATPase KdpC subunit</fullName>
    </recommendedName>
    <alternativeName>
        <fullName evidence="11">ATP phosphohydrolase [potassium-transporting] C chain</fullName>
    </alternativeName>
    <alternativeName>
        <fullName evidence="11">Potassium-binding and translocating subunit C</fullName>
    </alternativeName>
    <alternativeName>
        <fullName evidence="11">Potassium-translocating ATPase C chain</fullName>
    </alternativeName>
</protein>
<evidence type="ECO:0000256" key="3">
    <source>
        <dbReference type="ARBA" id="ARBA00022538"/>
    </source>
</evidence>
<keyword evidence="2 11" id="KW-1003">Cell membrane</keyword>
<dbReference type="NCBIfam" id="TIGR00681">
    <property type="entry name" value="kdpC"/>
    <property type="match status" value="1"/>
</dbReference>
<dbReference type="NCBIfam" id="NF001454">
    <property type="entry name" value="PRK00315.1"/>
    <property type="match status" value="1"/>
</dbReference>
<dbReference type="HAMAP" id="MF_00276">
    <property type="entry name" value="KdpC"/>
    <property type="match status" value="1"/>
</dbReference>
<dbReference type="OrthoDB" id="9788285at2"/>
<dbReference type="AlphaFoldDB" id="A0A378J480"/>
<dbReference type="RefSeq" id="WP_115221348.1">
    <property type="nucleotide sequence ID" value="NZ_UGOA01000001.1"/>
</dbReference>
<name>A0A378J480_9GAMM</name>
<keyword evidence="6 11" id="KW-0067">ATP-binding</keyword>
<keyword evidence="9 11" id="KW-0406">Ion transport</keyword>
<keyword evidence="13" id="KW-1185">Reference proteome</keyword>
<dbReference type="PANTHER" id="PTHR30042">
    <property type="entry name" value="POTASSIUM-TRANSPORTING ATPASE C CHAIN"/>
    <property type="match status" value="1"/>
</dbReference>
<evidence type="ECO:0000256" key="5">
    <source>
        <dbReference type="ARBA" id="ARBA00022741"/>
    </source>
</evidence>
<dbReference type="EMBL" id="UGOA01000001">
    <property type="protein sequence ID" value="STX42564.1"/>
    <property type="molecule type" value="Genomic_DNA"/>
</dbReference>
<reference evidence="12 13" key="1">
    <citation type="submission" date="2018-06" db="EMBL/GenBank/DDBJ databases">
        <authorList>
            <consortium name="Pathogen Informatics"/>
            <person name="Doyle S."/>
        </authorList>
    </citation>
    <scope>NUCLEOTIDE SEQUENCE [LARGE SCALE GENOMIC DNA]</scope>
    <source>
        <strain evidence="12 13">NCTC13292</strain>
    </source>
</reference>
<keyword evidence="4 11" id="KW-0812">Transmembrane</keyword>
<dbReference type="GO" id="GO:0005886">
    <property type="term" value="C:plasma membrane"/>
    <property type="evidence" value="ECO:0007669"/>
    <property type="project" value="UniProtKB-SubCell"/>
</dbReference>
<dbReference type="GO" id="GO:0008556">
    <property type="term" value="F:P-type potassium transmembrane transporter activity"/>
    <property type="evidence" value="ECO:0007669"/>
    <property type="project" value="InterPro"/>
</dbReference>
<keyword evidence="12" id="KW-0378">Hydrolase</keyword>
<evidence type="ECO:0000256" key="8">
    <source>
        <dbReference type="ARBA" id="ARBA00022989"/>
    </source>
</evidence>
<evidence type="ECO:0000256" key="1">
    <source>
        <dbReference type="ARBA" id="ARBA00022448"/>
    </source>
</evidence>
<evidence type="ECO:0000256" key="2">
    <source>
        <dbReference type="ARBA" id="ARBA00022475"/>
    </source>
</evidence>
<accession>A0A378J480</accession>
<evidence type="ECO:0000313" key="13">
    <source>
        <dbReference type="Proteomes" id="UP000254677"/>
    </source>
</evidence>
<evidence type="ECO:0000256" key="6">
    <source>
        <dbReference type="ARBA" id="ARBA00022840"/>
    </source>
</evidence>
<evidence type="ECO:0000256" key="7">
    <source>
        <dbReference type="ARBA" id="ARBA00022958"/>
    </source>
</evidence>
<keyword evidence="7 11" id="KW-0630">Potassium</keyword>
<comment type="subcellular location">
    <subcellularLocation>
        <location evidence="11">Cell membrane</location>
        <topology evidence="11">Single-pass membrane protein</topology>
    </subcellularLocation>
</comment>
<feature type="transmembrane region" description="Helical" evidence="11">
    <location>
        <begin position="12"/>
        <end position="39"/>
    </location>
</feature>
<dbReference type="Pfam" id="PF02669">
    <property type="entry name" value="KdpC"/>
    <property type="match status" value="1"/>
</dbReference>
<proteinExistence type="inferred from homology"/>
<comment type="similarity">
    <text evidence="11">Belongs to the KdpC family.</text>
</comment>
<dbReference type="GO" id="GO:0016787">
    <property type="term" value="F:hydrolase activity"/>
    <property type="evidence" value="ECO:0007669"/>
    <property type="project" value="UniProtKB-KW"/>
</dbReference>
<evidence type="ECO:0000313" key="12">
    <source>
        <dbReference type="EMBL" id="STX42564.1"/>
    </source>
</evidence>
<evidence type="ECO:0000256" key="10">
    <source>
        <dbReference type="ARBA" id="ARBA00023136"/>
    </source>
</evidence>
<evidence type="ECO:0000256" key="9">
    <source>
        <dbReference type="ARBA" id="ARBA00023065"/>
    </source>
</evidence>
<dbReference type="InterPro" id="IPR003820">
    <property type="entry name" value="KdpC"/>
</dbReference>
<comment type="subunit">
    <text evidence="11">The system is composed of three essential subunits: KdpA, KdpB and KdpC.</text>
</comment>
<gene>
    <name evidence="11 12" type="primary">kdpC</name>
    <name evidence="12" type="ORF">NCTC13292_01646</name>
</gene>
<organism evidence="12 13">
    <name type="scientific">Legionella donaldsonii</name>
    <dbReference type="NCBI Taxonomy" id="45060"/>
    <lineage>
        <taxon>Bacteria</taxon>
        <taxon>Pseudomonadati</taxon>
        <taxon>Pseudomonadota</taxon>
        <taxon>Gammaproteobacteria</taxon>
        <taxon>Legionellales</taxon>
        <taxon>Legionellaceae</taxon>
        <taxon>Legionella</taxon>
    </lineage>
</organism>
<keyword evidence="10 11" id="KW-0472">Membrane</keyword>
<dbReference type="Proteomes" id="UP000254677">
    <property type="component" value="Unassembled WGS sequence"/>
</dbReference>
<dbReference type="GO" id="GO:0005524">
    <property type="term" value="F:ATP binding"/>
    <property type="evidence" value="ECO:0007669"/>
    <property type="project" value="UniProtKB-UniRule"/>
</dbReference>
<keyword evidence="8 11" id="KW-1133">Transmembrane helix</keyword>
<keyword evidence="1 11" id="KW-0813">Transport</keyword>
<keyword evidence="5 11" id="KW-0547">Nucleotide-binding</keyword>
<comment type="function">
    <text evidence="11">Part of the high-affinity ATP-driven potassium transport (or Kdp) system, which catalyzes the hydrolysis of ATP coupled with the electrogenic transport of potassium into the cytoplasm. This subunit acts as a catalytic chaperone that increases the ATP-binding affinity of the ATP-hydrolyzing subunit KdpB by the formation of a transient KdpB/KdpC/ATP ternary complex.</text>
</comment>
<dbReference type="PANTHER" id="PTHR30042:SF2">
    <property type="entry name" value="POTASSIUM-TRANSPORTING ATPASE KDPC SUBUNIT"/>
    <property type="match status" value="1"/>
</dbReference>
<sequence>MFKAAVNQMKTALILLISLMVLTGLIYPLIVTGLAQFFFPTQANGSLIQQNGLIIGSRLIGQSFSSPAYFWGRPSATTPFPYNGGASLGSNSGPSNPEFLASVKDRVTQLNAFNTKTNQLVPVDLVTTSGSGLDPEISPYTAFYQVARVAKARHIPEKELQALIISQIKSRTWGILGEPRVNVLQLNLALDNLRTGDGRFTSKS</sequence>
<evidence type="ECO:0000256" key="11">
    <source>
        <dbReference type="HAMAP-Rule" id="MF_00276"/>
    </source>
</evidence>
<keyword evidence="3 11" id="KW-0633">Potassium transport</keyword>
<dbReference type="PIRSF" id="PIRSF001296">
    <property type="entry name" value="K_ATPase_KdpC"/>
    <property type="match status" value="1"/>
</dbReference>
<evidence type="ECO:0000256" key="4">
    <source>
        <dbReference type="ARBA" id="ARBA00022692"/>
    </source>
</evidence>